<name>A0A2I9D5G7_9DEIO</name>
<reference evidence="2" key="1">
    <citation type="submission" date="2018-01" db="EMBL/GenBank/DDBJ databases">
        <title>Draft Genome Sequence of the Radioresistant Bacterium Deinococcus aerius TR0125, Isolated from the Higher Atmosphere above Japan.</title>
        <authorList>
            <person name="Satoh K."/>
            <person name="Arai H."/>
            <person name="Sanzen T."/>
            <person name="Kawaguchi Y."/>
            <person name="Hayashi H."/>
            <person name="Yokobori S."/>
            <person name="Yamagishi A."/>
            <person name="Oono Y."/>
            <person name="Narumi I."/>
        </authorList>
    </citation>
    <scope>NUCLEOTIDE SEQUENCE [LARGE SCALE GENOMIC DNA]</scope>
    <source>
        <strain evidence="2">TR0125</strain>
    </source>
</reference>
<dbReference type="InterPro" id="IPR013321">
    <property type="entry name" value="Arc_rbn_hlx_hlx"/>
</dbReference>
<dbReference type="GO" id="GO:0006355">
    <property type="term" value="P:regulation of DNA-templated transcription"/>
    <property type="evidence" value="ECO:0007669"/>
    <property type="project" value="InterPro"/>
</dbReference>
<organism evidence="1 2">
    <name type="scientific">Deinococcus aerius</name>
    <dbReference type="NCBI Taxonomy" id="200253"/>
    <lineage>
        <taxon>Bacteria</taxon>
        <taxon>Thermotogati</taxon>
        <taxon>Deinococcota</taxon>
        <taxon>Deinococci</taxon>
        <taxon>Deinococcales</taxon>
        <taxon>Deinococcaceae</taxon>
        <taxon>Deinococcus</taxon>
    </lineage>
</organism>
<accession>A0A2I9D5G7</accession>
<dbReference type="RefSeq" id="WP_103129311.1">
    <property type="nucleotide sequence ID" value="NZ_BFAG01000006.1"/>
</dbReference>
<dbReference type="EMBL" id="BFAG01000006">
    <property type="protein sequence ID" value="GBF05906.1"/>
    <property type="molecule type" value="Genomic_DNA"/>
</dbReference>
<dbReference type="InterPro" id="IPR010985">
    <property type="entry name" value="Ribbon_hlx_hlx"/>
</dbReference>
<dbReference type="SUPFAM" id="SSF47598">
    <property type="entry name" value="Ribbon-helix-helix"/>
    <property type="match status" value="1"/>
</dbReference>
<dbReference type="Gene3D" id="1.10.1220.10">
    <property type="entry name" value="Met repressor-like"/>
    <property type="match status" value="1"/>
</dbReference>
<evidence type="ECO:0008006" key="3">
    <source>
        <dbReference type="Google" id="ProtNLM"/>
    </source>
</evidence>
<gene>
    <name evidence="1" type="ORF">DAERI_060166</name>
</gene>
<evidence type="ECO:0000313" key="1">
    <source>
        <dbReference type="EMBL" id="GBF05906.1"/>
    </source>
</evidence>
<sequence length="79" mass="8870">MTRAEKVTVSLPPALLRFVTRYQESHNLSRSEVIQQALAALQKAELARAYRESAEELMADPLFDLDSGHGLSPDDEAKW</sequence>
<keyword evidence="2" id="KW-1185">Reference proteome</keyword>
<dbReference type="AlphaFoldDB" id="A0A2I9D5G7"/>
<dbReference type="Proteomes" id="UP000236569">
    <property type="component" value="Unassembled WGS sequence"/>
</dbReference>
<comment type="caution">
    <text evidence="1">The sequence shown here is derived from an EMBL/GenBank/DDBJ whole genome shotgun (WGS) entry which is preliminary data.</text>
</comment>
<dbReference type="OrthoDB" id="9875103at2"/>
<proteinExistence type="predicted"/>
<protein>
    <recommendedName>
        <fullName evidence="3">CopG family transcriptional regulator</fullName>
    </recommendedName>
</protein>
<evidence type="ECO:0000313" key="2">
    <source>
        <dbReference type="Proteomes" id="UP000236569"/>
    </source>
</evidence>